<keyword evidence="1" id="KW-0809">Transit peptide</keyword>
<dbReference type="SMART" id="SM00577">
    <property type="entry name" value="CPDc"/>
    <property type="match status" value="1"/>
</dbReference>
<dbReference type="InterPro" id="IPR036412">
    <property type="entry name" value="HAD-like_sf"/>
</dbReference>
<keyword evidence="1" id="KW-1133">Transmembrane helix</keyword>
<keyword evidence="1" id="KW-0813">Transport</keyword>
<keyword evidence="1" id="KW-0653">Protein transport</keyword>
<name>A0A8J8P7X0_HALGN</name>
<dbReference type="InterPro" id="IPR023214">
    <property type="entry name" value="HAD_sf"/>
</dbReference>
<keyword evidence="1" id="KW-0496">Mitochondrion</keyword>
<dbReference type="EMBL" id="RRYP01000359">
    <property type="protein sequence ID" value="TNV87554.1"/>
    <property type="molecule type" value="Genomic_DNA"/>
</dbReference>
<reference evidence="3" key="1">
    <citation type="submission" date="2019-06" db="EMBL/GenBank/DDBJ databases">
        <authorList>
            <person name="Zheng W."/>
        </authorList>
    </citation>
    <scope>NUCLEOTIDE SEQUENCE</scope>
    <source>
        <strain evidence="3">QDHG01</strain>
    </source>
</reference>
<dbReference type="PANTHER" id="PTHR12210">
    <property type="entry name" value="DULLARD PROTEIN PHOSPHATASE"/>
    <property type="match status" value="1"/>
</dbReference>
<feature type="domain" description="FCP1 homology" evidence="2">
    <location>
        <begin position="115"/>
        <end position="313"/>
    </location>
</feature>
<dbReference type="InterPro" id="IPR050365">
    <property type="entry name" value="TIM50"/>
</dbReference>
<keyword evidence="1" id="KW-0812">Transmembrane</keyword>
<dbReference type="GO" id="GO:0005744">
    <property type="term" value="C:TIM23 mitochondrial import inner membrane translocase complex"/>
    <property type="evidence" value="ECO:0007669"/>
    <property type="project" value="UniProtKB-UniRule"/>
</dbReference>
<dbReference type="AlphaFoldDB" id="A0A8J8P7X0"/>
<comment type="subunit">
    <text evidence="1">Component of the TIM23 complex.</text>
</comment>
<keyword evidence="1" id="KW-0811">Translocation</keyword>
<evidence type="ECO:0000313" key="4">
    <source>
        <dbReference type="Proteomes" id="UP000785679"/>
    </source>
</evidence>
<feature type="transmembrane region" description="Helical" evidence="1">
    <location>
        <begin position="31"/>
        <end position="51"/>
    </location>
</feature>
<dbReference type="PROSITE" id="PS50969">
    <property type="entry name" value="FCP1"/>
    <property type="match status" value="1"/>
</dbReference>
<proteinExistence type="inferred from homology"/>
<comment type="similarity">
    <text evidence="1">Belongs to the TIM50 family.</text>
</comment>
<dbReference type="Pfam" id="PF03031">
    <property type="entry name" value="NIF"/>
    <property type="match status" value="1"/>
</dbReference>
<protein>
    <recommendedName>
        <fullName evidence="1">Mitochondrial import inner membrane translocase subunit TIM50</fullName>
    </recommendedName>
</protein>
<evidence type="ECO:0000256" key="1">
    <source>
        <dbReference type="RuleBase" id="RU365079"/>
    </source>
</evidence>
<dbReference type="Proteomes" id="UP000785679">
    <property type="component" value="Unassembled WGS sequence"/>
</dbReference>
<dbReference type="Gene3D" id="3.40.50.1000">
    <property type="entry name" value="HAD superfamily/HAD-like"/>
    <property type="match status" value="1"/>
</dbReference>
<evidence type="ECO:0000259" key="2">
    <source>
        <dbReference type="PROSITE" id="PS50969"/>
    </source>
</evidence>
<sequence length="341" mass="39975">MFPHTTKVIRESKEEIRQRVDEVVSFTISNIFMNLVRIVFAFWMPVLRFLAFPLNFARWIKHQLIGRSKDRLLHQTRHSGKCCCHGPRNKAKRKMQIESNEGKQISQEQLCKAEIKGKKLQVVLDLDNTLIHSLKRQPQPGDPQCFTIKDFSNPIISVQTTSADSGSSEISVTTTTEIVIQDETTPTIYEHIYVYKRPYLDQFLTELSKISDVHLFTASNKDYADQIISVLDPQSVIFKKRFYRDDCDKDITSKTIFKRLEVVQEDLHNLVMVDDSPITFEKNKLNTFKIQHWRMSLREDTCLKACLKLLQQVNYSIEKRSVQESLTVLSNFNREWHPYHY</sequence>
<comment type="caution">
    <text evidence="3">The sequence shown here is derived from an EMBL/GenBank/DDBJ whole genome shotgun (WGS) entry which is preliminary data.</text>
</comment>
<dbReference type="CDD" id="cd07521">
    <property type="entry name" value="HAD_FCP1-like"/>
    <property type="match status" value="1"/>
</dbReference>
<gene>
    <name evidence="3" type="ORF">FGO68_gene11684</name>
</gene>
<accession>A0A8J8P7X0</accession>
<dbReference type="OrthoDB" id="277011at2759"/>
<keyword evidence="4" id="KW-1185">Reference proteome</keyword>
<comment type="subcellular location">
    <subcellularLocation>
        <location evidence="1">Mitochondrion inner membrane</location>
        <topology evidence="1">Single-pass membrane protein</topology>
    </subcellularLocation>
</comment>
<dbReference type="GO" id="GO:0015031">
    <property type="term" value="P:protein transport"/>
    <property type="evidence" value="ECO:0007669"/>
    <property type="project" value="UniProtKB-KW"/>
</dbReference>
<dbReference type="InterPro" id="IPR004274">
    <property type="entry name" value="FCP1_dom"/>
</dbReference>
<evidence type="ECO:0000313" key="3">
    <source>
        <dbReference type="EMBL" id="TNV87554.1"/>
    </source>
</evidence>
<comment type="function">
    <text evidence="1">Essential component of the TIM23 complex, a complex that mediates the translocation of transit peptide-containing proteins across the mitochondrial inner membrane.</text>
</comment>
<dbReference type="SUPFAM" id="SSF56784">
    <property type="entry name" value="HAD-like"/>
    <property type="match status" value="1"/>
</dbReference>
<organism evidence="3 4">
    <name type="scientific">Halteria grandinella</name>
    <dbReference type="NCBI Taxonomy" id="5974"/>
    <lineage>
        <taxon>Eukaryota</taxon>
        <taxon>Sar</taxon>
        <taxon>Alveolata</taxon>
        <taxon>Ciliophora</taxon>
        <taxon>Intramacronucleata</taxon>
        <taxon>Spirotrichea</taxon>
        <taxon>Stichotrichia</taxon>
        <taxon>Sporadotrichida</taxon>
        <taxon>Halteriidae</taxon>
        <taxon>Halteria</taxon>
    </lineage>
</organism>
<keyword evidence="1" id="KW-0472">Membrane</keyword>